<evidence type="ECO:0000259" key="3">
    <source>
        <dbReference type="PROSITE" id="PS50048"/>
    </source>
</evidence>
<organism evidence="5 6">
    <name type="scientific">Hericium alpestre</name>
    <dbReference type="NCBI Taxonomy" id="135208"/>
    <lineage>
        <taxon>Eukaryota</taxon>
        <taxon>Fungi</taxon>
        <taxon>Dikarya</taxon>
        <taxon>Basidiomycota</taxon>
        <taxon>Agaricomycotina</taxon>
        <taxon>Agaricomycetes</taxon>
        <taxon>Russulales</taxon>
        <taxon>Hericiaceae</taxon>
        <taxon>Hericium</taxon>
    </lineage>
</organism>
<feature type="domain" description="Zn(2)-C6 fungal-type" evidence="3">
    <location>
        <begin position="28"/>
        <end position="57"/>
    </location>
</feature>
<dbReference type="GO" id="GO:0005634">
    <property type="term" value="C:nucleus"/>
    <property type="evidence" value="ECO:0007669"/>
    <property type="project" value="UniProtKB-SubCell"/>
</dbReference>
<dbReference type="PROSITE" id="PS51379">
    <property type="entry name" value="4FE4S_FER_2"/>
    <property type="match status" value="1"/>
</dbReference>
<accession>A0A4Y9ZE62</accession>
<dbReference type="InterPro" id="IPR050613">
    <property type="entry name" value="Sec_Metabolite_Reg"/>
</dbReference>
<evidence type="ECO:0000256" key="1">
    <source>
        <dbReference type="ARBA" id="ARBA00004123"/>
    </source>
</evidence>
<keyword evidence="6" id="KW-1185">Reference proteome</keyword>
<keyword evidence="2" id="KW-0539">Nucleus</keyword>
<dbReference type="InterPro" id="IPR001138">
    <property type="entry name" value="Zn2Cys6_DnaBD"/>
</dbReference>
<evidence type="ECO:0000313" key="5">
    <source>
        <dbReference type="EMBL" id="TFY73106.1"/>
    </source>
</evidence>
<name>A0A4Y9ZE62_9AGAM</name>
<dbReference type="SUPFAM" id="SSF57701">
    <property type="entry name" value="Zn2/Cys6 DNA-binding domain"/>
    <property type="match status" value="1"/>
</dbReference>
<dbReference type="AlphaFoldDB" id="A0A4Y9ZE62"/>
<dbReference type="OrthoDB" id="424974at2759"/>
<evidence type="ECO:0000313" key="6">
    <source>
        <dbReference type="Proteomes" id="UP000298061"/>
    </source>
</evidence>
<dbReference type="EMBL" id="SFCI01003296">
    <property type="protein sequence ID" value="TFY73106.1"/>
    <property type="molecule type" value="Genomic_DNA"/>
</dbReference>
<evidence type="ECO:0000256" key="2">
    <source>
        <dbReference type="ARBA" id="ARBA00023242"/>
    </source>
</evidence>
<dbReference type="Proteomes" id="UP000298061">
    <property type="component" value="Unassembled WGS sequence"/>
</dbReference>
<proteinExistence type="predicted"/>
<reference evidence="5 6" key="1">
    <citation type="submission" date="2019-02" db="EMBL/GenBank/DDBJ databases">
        <title>Genome sequencing of the rare red list fungi Hericium alpestre (H. flagellum).</title>
        <authorList>
            <person name="Buettner E."/>
            <person name="Kellner H."/>
        </authorList>
    </citation>
    <scope>NUCLEOTIDE SEQUENCE [LARGE SCALE GENOMIC DNA]</scope>
    <source>
        <strain evidence="5 6">DSM 108284</strain>
    </source>
</reference>
<gene>
    <name evidence="5" type="ORF">EWM64_g10906</name>
</gene>
<comment type="subcellular location">
    <subcellularLocation>
        <location evidence="1">Nucleus</location>
    </subcellularLocation>
</comment>
<dbReference type="PROSITE" id="PS00463">
    <property type="entry name" value="ZN2_CY6_FUNGAL_1"/>
    <property type="match status" value="1"/>
</dbReference>
<dbReference type="PANTHER" id="PTHR31001">
    <property type="entry name" value="UNCHARACTERIZED TRANSCRIPTIONAL REGULATORY PROTEIN"/>
    <property type="match status" value="1"/>
</dbReference>
<dbReference type="CDD" id="cd00067">
    <property type="entry name" value="GAL4"/>
    <property type="match status" value="1"/>
</dbReference>
<comment type="caution">
    <text evidence="5">The sequence shown here is derived from an EMBL/GenBank/DDBJ whole genome shotgun (WGS) entry which is preliminary data.</text>
</comment>
<dbReference type="GO" id="GO:0000981">
    <property type="term" value="F:DNA-binding transcription factor activity, RNA polymerase II-specific"/>
    <property type="evidence" value="ECO:0007669"/>
    <property type="project" value="InterPro"/>
</dbReference>
<dbReference type="InterPro" id="IPR017896">
    <property type="entry name" value="4Fe4S_Fe-S-bd"/>
</dbReference>
<evidence type="ECO:0000259" key="4">
    <source>
        <dbReference type="PROSITE" id="PS51379"/>
    </source>
</evidence>
<evidence type="ECO:0008006" key="7">
    <source>
        <dbReference type="Google" id="ProtNLM"/>
    </source>
</evidence>
<dbReference type="GO" id="GO:0008270">
    <property type="term" value="F:zinc ion binding"/>
    <property type="evidence" value="ECO:0007669"/>
    <property type="project" value="InterPro"/>
</dbReference>
<dbReference type="InterPro" id="IPR036864">
    <property type="entry name" value="Zn2-C6_fun-type_DNA-bd_sf"/>
</dbReference>
<dbReference type="SMART" id="SM00066">
    <property type="entry name" value="GAL4"/>
    <property type="match status" value="1"/>
</dbReference>
<dbReference type="STRING" id="135208.A0A4Y9ZE62"/>
<protein>
    <recommendedName>
        <fullName evidence="7">Zn(2)-C6 fungal-type domain-containing protein</fullName>
    </recommendedName>
</protein>
<dbReference type="PROSITE" id="PS50048">
    <property type="entry name" value="ZN2_CY6_FUNGAL_2"/>
    <property type="match status" value="1"/>
</dbReference>
<feature type="domain" description="4Fe-4S ferredoxin-type" evidence="4">
    <location>
        <begin position="35"/>
        <end position="67"/>
    </location>
</feature>
<sequence>MRDAEAKASAPAVKNREQEWKRARGAIACAECRRLKLKCDKTVPCTSCKRRGCAPICPNGSLVTGQGTRFVLASTDRLHLKISQMSDRIRLLEEALSVAHLSASPGEQHPLLARELMKIKSIIELHGAAEGEEGEGDQGEDEEGEDAERLDIFGTLAVREDGASMFYGRSAGQEVRCVFSISLHTHH</sequence>
<dbReference type="PANTHER" id="PTHR31001:SF56">
    <property type="entry name" value="ZN(2)-C6 FUNGAL-TYPE DOMAIN-CONTAINING PROTEIN"/>
    <property type="match status" value="1"/>
</dbReference>
<dbReference type="Gene3D" id="4.10.240.10">
    <property type="entry name" value="Zn(2)-C6 fungal-type DNA-binding domain"/>
    <property type="match status" value="1"/>
</dbReference>
<dbReference type="Pfam" id="PF00172">
    <property type="entry name" value="Zn_clus"/>
    <property type="match status" value="1"/>
</dbReference>